<comment type="similarity">
    <text evidence="1">Belongs to the protein kinase superfamily. STE Ser/Thr protein kinase family. STE20 subfamily.</text>
</comment>
<feature type="domain" description="Protein kinase" evidence="12">
    <location>
        <begin position="25"/>
        <end position="278"/>
    </location>
</feature>
<feature type="region of interest" description="Disordered" evidence="11">
    <location>
        <begin position="818"/>
        <end position="868"/>
    </location>
</feature>
<dbReference type="GO" id="GO:0005524">
    <property type="term" value="F:ATP binding"/>
    <property type="evidence" value="ECO:0007669"/>
    <property type="project" value="UniProtKB-UniRule"/>
</dbReference>
<comment type="catalytic activity">
    <reaction evidence="8">
        <text>L-threonyl-[protein] + ATP = O-phospho-L-threonyl-[protein] + ADP + H(+)</text>
        <dbReference type="Rhea" id="RHEA:46608"/>
        <dbReference type="Rhea" id="RHEA-COMP:11060"/>
        <dbReference type="Rhea" id="RHEA-COMP:11605"/>
        <dbReference type="ChEBI" id="CHEBI:15378"/>
        <dbReference type="ChEBI" id="CHEBI:30013"/>
        <dbReference type="ChEBI" id="CHEBI:30616"/>
        <dbReference type="ChEBI" id="CHEBI:61977"/>
        <dbReference type="ChEBI" id="CHEBI:456216"/>
        <dbReference type="EC" id="2.7.11.1"/>
    </reaction>
</comment>
<feature type="compositionally biased region" description="Polar residues" evidence="11">
    <location>
        <begin position="676"/>
        <end position="704"/>
    </location>
</feature>
<feature type="compositionally biased region" description="Polar residues" evidence="11">
    <location>
        <begin position="652"/>
        <end position="669"/>
    </location>
</feature>
<proteinExistence type="inferred from homology"/>
<dbReference type="GO" id="GO:0031505">
    <property type="term" value="P:fungal-type cell wall organization"/>
    <property type="evidence" value="ECO:0007669"/>
    <property type="project" value="UniProtKB-ARBA"/>
</dbReference>
<keyword evidence="7 10" id="KW-0067">ATP-binding</keyword>
<dbReference type="InterPro" id="IPR050629">
    <property type="entry name" value="STE20/SPS1-PAK"/>
</dbReference>
<feature type="compositionally biased region" description="Polar residues" evidence="11">
    <location>
        <begin position="855"/>
        <end position="868"/>
    </location>
</feature>
<feature type="region of interest" description="Disordered" evidence="11">
    <location>
        <begin position="442"/>
        <end position="465"/>
    </location>
</feature>
<dbReference type="SUPFAM" id="SSF56112">
    <property type="entry name" value="Protein kinase-like (PK-like)"/>
    <property type="match status" value="1"/>
</dbReference>
<dbReference type="Pfam" id="PF00069">
    <property type="entry name" value="Pkinase"/>
    <property type="match status" value="1"/>
</dbReference>
<feature type="compositionally biased region" description="Low complexity" evidence="11">
    <location>
        <begin position="843"/>
        <end position="854"/>
    </location>
</feature>
<keyword evidence="4" id="KW-0808">Transferase</keyword>
<dbReference type="EMBL" id="CP059271">
    <property type="protein sequence ID" value="QLQ80718.1"/>
    <property type="molecule type" value="Genomic_DNA"/>
</dbReference>
<evidence type="ECO:0000256" key="3">
    <source>
        <dbReference type="ARBA" id="ARBA00022527"/>
    </source>
</evidence>
<dbReference type="Proteomes" id="UP000510647">
    <property type="component" value="Chromosome 5"/>
</dbReference>
<feature type="compositionally biased region" description="Polar residues" evidence="11">
    <location>
        <begin position="579"/>
        <end position="604"/>
    </location>
</feature>
<evidence type="ECO:0000256" key="7">
    <source>
        <dbReference type="ARBA" id="ARBA00022840"/>
    </source>
</evidence>
<sequence length="991" mass="107779">MKKSIGGDNGNGIGTKMDQDVGTLFKRSEIIGRGKFGVVYKGYHVKTKQVYAIKVLNLDSDEDEVEDVQREIQFLASMKQVPNITHYYGSYLKDTSLWIIIEYCAGGSLRTLLRPGKIDEKYIGVIMRELLMALKYIHKDNVIHRDIKAANVLITNDGQVKLCDFGVAAQLNQTRSRRQTMAGTPYWMAPEVIMEGVYYDTKVDIWSLGITAYEIATGNPPYCEVEALRAMQLITKSKPPRLEGRNYSALLKEFIALCLDEDPKARLSAEELLKTKFIKTHKATSSALLKQLISRYLLFRDSKKKTRESVFLADEDYKKHLQSDQLNGKNPEDSSEVEVDVKWDFDSLNSADYIIENDINLEEIPEGSAYDWASAQDQHNYAYPDEDQFYCYPTNNNNTKVYQGTTMGKTQPGTMLCNSTLNAALSHNNTTGNFPTRMMKSVRTNPTVGTGSHTNTGGTKRSEMKVPKKLSELFEKVEQTNESISAEPELSRINRNASHLHMGSLPEDTAALPVSDLPAVRPHVSAINNGNFHSQSTPALPVIQTKFSKVTKGPPTAVTTAPTPIEIEIPEELPTTTTSSSFNADAMTASHTKPRSSTVSTPGPTSHPKAPSISRRLTVGTAGAPASNNRGIDEKPKKMSNSPGDNAEASVPPSNVANIASNGSSSWSNKFPLKSPSPTRSYTNHGSSPTKRPGNSPTTGSAQPPTMKALGNAGENKDPLLQPINTNLHINNEIHNSMSDKETSRVNRDFKRNNPNLKLQMPLPTSVVPHKLLDPSSSATAFTGSNNGPVGENINQFGFNTSSASNIPVSMTPINEKHIDWSKKPKRGPSISNRKNSQTADISMSTSTSGPTSSVNGAQTTVPLNTGPTSISSVSVASMITNGSSANAATSVQQPSQIGTTTNATSNTSTGIASGNLHSATVLQPPPTTINMGIFLDVDANMPDSNSWADKKPLVLHELEALLKMYEEGLPVIENALKKQLISAELAQGDH</sequence>
<keyword evidence="3" id="KW-0723">Serine/threonine-protein kinase</keyword>
<dbReference type="AlphaFoldDB" id="A0A7H9HSL0"/>
<evidence type="ECO:0000256" key="1">
    <source>
        <dbReference type="ARBA" id="ARBA00008874"/>
    </source>
</evidence>
<dbReference type="PROSITE" id="PS00108">
    <property type="entry name" value="PROTEIN_KINASE_ST"/>
    <property type="match status" value="1"/>
</dbReference>
<keyword evidence="6" id="KW-0418">Kinase</keyword>
<feature type="compositionally biased region" description="Low complexity" evidence="11">
    <location>
        <begin position="898"/>
        <end position="912"/>
    </location>
</feature>
<dbReference type="InterPro" id="IPR017441">
    <property type="entry name" value="Protein_kinase_ATP_BS"/>
</dbReference>
<dbReference type="InterPro" id="IPR000719">
    <property type="entry name" value="Prot_kinase_dom"/>
</dbReference>
<dbReference type="OrthoDB" id="248923at2759"/>
<feature type="region of interest" description="Disordered" evidence="11">
    <location>
        <begin position="887"/>
        <end position="912"/>
    </location>
</feature>
<evidence type="ECO:0000313" key="14">
    <source>
        <dbReference type="Proteomes" id="UP000510647"/>
    </source>
</evidence>
<keyword evidence="14" id="KW-1185">Reference proteome</keyword>
<name>A0A7H9HSL0_9SACH</name>
<dbReference type="InterPro" id="IPR008271">
    <property type="entry name" value="Ser/Thr_kinase_AS"/>
</dbReference>
<feature type="binding site" evidence="10">
    <location>
        <position position="54"/>
    </location>
    <ligand>
        <name>ATP</name>
        <dbReference type="ChEBI" id="CHEBI:30616"/>
    </ligand>
</feature>
<evidence type="ECO:0000256" key="9">
    <source>
        <dbReference type="ARBA" id="ARBA00048679"/>
    </source>
</evidence>
<dbReference type="PROSITE" id="PS50011">
    <property type="entry name" value="PROTEIN_KINASE_DOM"/>
    <property type="match status" value="1"/>
</dbReference>
<evidence type="ECO:0000256" key="6">
    <source>
        <dbReference type="ARBA" id="ARBA00022777"/>
    </source>
</evidence>
<evidence type="ECO:0000256" key="8">
    <source>
        <dbReference type="ARBA" id="ARBA00047899"/>
    </source>
</evidence>
<organism evidence="13 14">
    <name type="scientific">Torulaspora globosa</name>
    <dbReference type="NCBI Taxonomy" id="48254"/>
    <lineage>
        <taxon>Eukaryota</taxon>
        <taxon>Fungi</taxon>
        <taxon>Dikarya</taxon>
        <taxon>Ascomycota</taxon>
        <taxon>Saccharomycotina</taxon>
        <taxon>Saccharomycetes</taxon>
        <taxon>Saccharomycetales</taxon>
        <taxon>Saccharomycetaceae</taxon>
        <taxon>Torulaspora</taxon>
    </lineage>
</organism>
<dbReference type="SMART" id="SM00220">
    <property type="entry name" value="S_TKc"/>
    <property type="match status" value="1"/>
</dbReference>
<dbReference type="GO" id="GO:0005737">
    <property type="term" value="C:cytoplasm"/>
    <property type="evidence" value="ECO:0007669"/>
    <property type="project" value="TreeGrafter"/>
</dbReference>
<dbReference type="EC" id="2.7.11.1" evidence="2"/>
<feature type="compositionally biased region" description="Polar residues" evidence="11">
    <location>
        <begin position="830"/>
        <end position="842"/>
    </location>
</feature>
<feature type="compositionally biased region" description="Polar residues" evidence="11">
    <location>
        <begin position="887"/>
        <end position="897"/>
    </location>
</feature>
<feature type="region of interest" description="Disordered" evidence="11">
    <location>
        <begin position="571"/>
        <end position="718"/>
    </location>
</feature>
<feature type="compositionally biased region" description="Polar residues" evidence="11">
    <location>
        <begin position="442"/>
        <end position="459"/>
    </location>
</feature>
<evidence type="ECO:0000256" key="11">
    <source>
        <dbReference type="SAM" id="MobiDB-lite"/>
    </source>
</evidence>
<protein>
    <recommendedName>
        <fullName evidence="2">non-specific serine/threonine protein kinase</fullName>
        <ecNumber evidence="2">2.7.11.1</ecNumber>
    </recommendedName>
</protein>
<dbReference type="InterPro" id="IPR011009">
    <property type="entry name" value="Kinase-like_dom_sf"/>
</dbReference>
<reference evidence="13 14" key="1">
    <citation type="submission" date="2020-06" db="EMBL/GenBank/DDBJ databases">
        <title>The yeast mating-type switching endonuclease HO is a domesticated member of an unorthodox homing genetic element family.</title>
        <authorList>
            <person name="Coughlan A.Y."/>
            <person name="Lombardi L."/>
            <person name="Braun-Galleani S."/>
            <person name="Martos A.R."/>
            <person name="Galeote V."/>
            <person name="Bigey F."/>
            <person name="Dequin S."/>
            <person name="Byrne K.P."/>
            <person name="Wolfe K.H."/>
        </authorList>
    </citation>
    <scope>NUCLEOTIDE SEQUENCE [LARGE SCALE GENOMIC DNA]</scope>
    <source>
        <strain evidence="13 14">CBS2947</strain>
    </source>
</reference>
<evidence type="ECO:0000259" key="12">
    <source>
        <dbReference type="PROSITE" id="PS50011"/>
    </source>
</evidence>
<dbReference type="GO" id="GO:0004674">
    <property type="term" value="F:protein serine/threonine kinase activity"/>
    <property type="evidence" value="ECO:0007669"/>
    <property type="project" value="UniProtKB-KW"/>
</dbReference>
<dbReference type="FunFam" id="1.10.510.10:FF:000499">
    <property type="entry name" value="Serine/threonine-protein kinase KIC1"/>
    <property type="match status" value="1"/>
</dbReference>
<dbReference type="PROSITE" id="PS00107">
    <property type="entry name" value="PROTEIN_KINASE_ATP"/>
    <property type="match status" value="1"/>
</dbReference>
<evidence type="ECO:0000256" key="4">
    <source>
        <dbReference type="ARBA" id="ARBA00022679"/>
    </source>
</evidence>
<keyword evidence="5 10" id="KW-0547">Nucleotide-binding</keyword>
<accession>A0A7H9HSL0</accession>
<evidence type="ECO:0000256" key="2">
    <source>
        <dbReference type="ARBA" id="ARBA00012513"/>
    </source>
</evidence>
<comment type="catalytic activity">
    <reaction evidence="9">
        <text>L-seryl-[protein] + ATP = O-phospho-L-seryl-[protein] + ADP + H(+)</text>
        <dbReference type="Rhea" id="RHEA:17989"/>
        <dbReference type="Rhea" id="RHEA-COMP:9863"/>
        <dbReference type="Rhea" id="RHEA-COMP:11604"/>
        <dbReference type="ChEBI" id="CHEBI:15378"/>
        <dbReference type="ChEBI" id="CHEBI:29999"/>
        <dbReference type="ChEBI" id="CHEBI:30616"/>
        <dbReference type="ChEBI" id="CHEBI:83421"/>
        <dbReference type="ChEBI" id="CHEBI:456216"/>
        <dbReference type="EC" id="2.7.11.1"/>
    </reaction>
</comment>
<gene>
    <name evidence="13" type="ORF">HG537_0E00710</name>
</gene>
<evidence type="ECO:0000256" key="5">
    <source>
        <dbReference type="ARBA" id="ARBA00022741"/>
    </source>
</evidence>
<dbReference type="PANTHER" id="PTHR48012:SF10">
    <property type="entry name" value="FI20177P1"/>
    <property type="match status" value="1"/>
</dbReference>
<dbReference type="Gene3D" id="1.10.510.10">
    <property type="entry name" value="Transferase(Phosphotransferase) domain 1"/>
    <property type="match status" value="1"/>
</dbReference>
<dbReference type="PANTHER" id="PTHR48012">
    <property type="entry name" value="STERILE20-LIKE KINASE, ISOFORM B-RELATED"/>
    <property type="match status" value="1"/>
</dbReference>
<evidence type="ECO:0000313" key="13">
    <source>
        <dbReference type="EMBL" id="QLQ80718.1"/>
    </source>
</evidence>
<evidence type="ECO:0000256" key="10">
    <source>
        <dbReference type="PROSITE-ProRule" id="PRU10141"/>
    </source>
</evidence>